<dbReference type="RefSeq" id="WP_171634102.1">
    <property type="nucleotide sequence ID" value="NZ_WHNY01000067.1"/>
</dbReference>
<evidence type="ECO:0000313" key="1">
    <source>
        <dbReference type="EMBL" id="NOU67384.1"/>
    </source>
</evidence>
<dbReference type="SUPFAM" id="SSF51735">
    <property type="entry name" value="NAD(P)-binding Rossmann-fold domains"/>
    <property type="match status" value="1"/>
</dbReference>
<accession>A0ABX1XHN6</accession>
<dbReference type="Gene3D" id="3.40.50.720">
    <property type="entry name" value="NAD(P)-binding Rossmann-like Domain"/>
    <property type="match status" value="1"/>
</dbReference>
<protein>
    <recommendedName>
        <fullName evidence="3">Gfo/Idh/MocA-like oxidoreductase N-terminal domain-containing protein</fullName>
    </recommendedName>
</protein>
<keyword evidence="2" id="KW-1185">Reference proteome</keyword>
<name>A0ABX1XHN6_9BACL</name>
<dbReference type="Proteomes" id="UP000653578">
    <property type="component" value="Unassembled WGS sequence"/>
</dbReference>
<gene>
    <name evidence="1" type="ORF">GC096_25395</name>
</gene>
<evidence type="ECO:0008006" key="3">
    <source>
        <dbReference type="Google" id="ProtNLM"/>
    </source>
</evidence>
<evidence type="ECO:0000313" key="2">
    <source>
        <dbReference type="Proteomes" id="UP000653578"/>
    </source>
</evidence>
<dbReference type="EMBL" id="WHNY01000067">
    <property type="protein sequence ID" value="NOU67384.1"/>
    <property type="molecule type" value="Genomic_DNA"/>
</dbReference>
<reference evidence="1 2" key="1">
    <citation type="submission" date="2019-10" db="EMBL/GenBank/DDBJ databases">
        <title>Description of Paenibacillus humi sp. nov.</title>
        <authorList>
            <person name="Carlier A."/>
            <person name="Qi S."/>
        </authorList>
    </citation>
    <scope>NUCLEOTIDE SEQUENCE [LARGE SCALE GENOMIC DNA]</scope>
    <source>
        <strain evidence="1 2">LMG 31461</strain>
    </source>
</reference>
<comment type="caution">
    <text evidence="1">The sequence shown here is derived from an EMBL/GenBank/DDBJ whole genome shotgun (WGS) entry which is preliminary data.</text>
</comment>
<proteinExistence type="predicted"/>
<sequence>MKRIGFIDYYLDEWHANNYPGWIEESSGGTMKVTCAYGKTDAPFGKDNFSWCHDMGIEQMLTIEAVVANSDYLVVLAPDHPDFHEELAFIPLKSGKPTFVDKTFAPDRQTAITLYELAAKHGTPLYSSSALRFAPEYAKFRGTEINTIYSYGSGKYANYAVHQMEPIVSLMGVQAERIMSIGTKLAPALLISYPNERQATMHLVQESPFLLTLQFENSHSARLEAKADFFAQFIDNLVQFFHTGISTVTPEETISVITLIEYGRKAMQTPYQWIELPGNLTE</sequence>
<dbReference type="InterPro" id="IPR036291">
    <property type="entry name" value="NAD(P)-bd_dom_sf"/>
</dbReference>
<organism evidence="1 2">
    <name type="scientific">Paenibacillus plantarum</name>
    <dbReference type="NCBI Taxonomy" id="2654975"/>
    <lineage>
        <taxon>Bacteria</taxon>
        <taxon>Bacillati</taxon>
        <taxon>Bacillota</taxon>
        <taxon>Bacilli</taxon>
        <taxon>Bacillales</taxon>
        <taxon>Paenibacillaceae</taxon>
        <taxon>Paenibacillus</taxon>
    </lineage>
</organism>